<dbReference type="AlphaFoldDB" id="A0A7S3UC91"/>
<feature type="repeat" description="Solcar" evidence="6">
    <location>
        <begin position="30"/>
        <end position="112"/>
    </location>
</feature>
<comment type="similarity">
    <text evidence="7">Belongs to the mitochondrial carrier (TC 2.A.29) family.</text>
</comment>
<dbReference type="GO" id="GO:0055085">
    <property type="term" value="P:transmembrane transport"/>
    <property type="evidence" value="ECO:0007669"/>
    <property type="project" value="InterPro"/>
</dbReference>
<feature type="repeat" description="Solcar" evidence="6">
    <location>
        <begin position="228"/>
        <end position="321"/>
    </location>
</feature>
<feature type="transmembrane region" description="Helical" evidence="8">
    <location>
        <begin position="179"/>
        <end position="202"/>
    </location>
</feature>
<comment type="subcellular location">
    <subcellularLocation>
        <location evidence="1">Membrane</location>
        <topology evidence="1">Multi-pass membrane protein</topology>
    </subcellularLocation>
</comment>
<accession>A0A7S3UC91</accession>
<dbReference type="PANTHER" id="PTHR24089">
    <property type="entry name" value="SOLUTE CARRIER FAMILY 25"/>
    <property type="match status" value="1"/>
</dbReference>
<evidence type="ECO:0000313" key="9">
    <source>
        <dbReference type="EMBL" id="CAE0610098.1"/>
    </source>
</evidence>
<evidence type="ECO:0000256" key="6">
    <source>
        <dbReference type="PROSITE-ProRule" id="PRU00282"/>
    </source>
</evidence>
<dbReference type="PRINTS" id="PR00926">
    <property type="entry name" value="MITOCARRIER"/>
</dbReference>
<gene>
    <name evidence="9" type="ORF">PSAL00342_LOCUS3921</name>
</gene>
<dbReference type="Pfam" id="PF00153">
    <property type="entry name" value="Mito_carr"/>
    <property type="match status" value="3"/>
</dbReference>
<dbReference type="InterPro" id="IPR023395">
    <property type="entry name" value="MCP_dom_sf"/>
</dbReference>
<evidence type="ECO:0000256" key="3">
    <source>
        <dbReference type="ARBA" id="ARBA00022692"/>
    </source>
</evidence>
<feature type="repeat" description="Solcar" evidence="6">
    <location>
        <begin position="122"/>
        <end position="208"/>
    </location>
</feature>
<evidence type="ECO:0008006" key="10">
    <source>
        <dbReference type="Google" id="ProtNLM"/>
    </source>
</evidence>
<protein>
    <recommendedName>
        <fullName evidence="10">ADP,ATP carrier protein</fullName>
    </recommendedName>
</protein>
<keyword evidence="2 7" id="KW-0813">Transport</keyword>
<evidence type="ECO:0000256" key="7">
    <source>
        <dbReference type="RuleBase" id="RU000488"/>
    </source>
</evidence>
<keyword evidence="5 6" id="KW-0472">Membrane</keyword>
<evidence type="ECO:0000256" key="1">
    <source>
        <dbReference type="ARBA" id="ARBA00004141"/>
    </source>
</evidence>
<keyword evidence="4" id="KW-0677">Repeat</keyword>
<dbReference type="GO" id="GO:0016020">
    <property type="term" value="C:membrane"/>
    <property type="evidence" value="ECO:0007669"/>
    <property type="project" value="UniProtKB-SubCell"/>
</dbReference>
<dbReference type="InterPro" id="IPR002067">
    <property type="entry name" value="MCP"/>
</dbReference>
<name>A0A7S3UC91_9CHLO</name>
<evidence type="ECO:0000256" key="5">
    <source>
        <dbReference type="ARBA" id="ARBA00023136"/>
    </source>
</evidence>
<evidence type="ECO:0000256" key="8">
    <source>
        <dbReference type="SAM" id="Phobius"/>
    </source>
</evidence>
<dbReference type="EMBL" id="HBIS01004316">
    <property type="protein sequence ID" value="CAE0610098.1"/>
    <property type="molecule type" value="Transcribed_RNA"/>
</dbReference>
<reference evidence="9" key="1">
    <citation type="submission" date="2021-01" db="EMBL/GenBank/DDBJ databases">
        <authorList>
            <person name="Corre E."/>
            <person name="Pelletier E."/>
            <person name="Niang G."/>
            <person name="Scheremetjew M."/>
            <person name="Finn R."/>
            <person name="Kale V."/>
            <person name="Holt S."/>
            <person name="Cochrane G."/>
            <person name="Meng A."/>
            <person name="Brown T."/>
            <person name="Cohen L."/>
        </authorList>
    </citation>
    <scope>NUCLEOTIDE SEQUENCE</scope>
    <source>
        <strain evidence="9">CCMP1897</strain>
    </source>
</reference>
<keyword evidence="3 6" id="KW-0812">Transmembrane</keyword>
<dbReference type="InterPro" id="IPR018108">
    <property type="entry name" value="MCP_transmembrane"/>
</dbReference>
<evidence type="ECO:0000256" key="4">
    <source>
        <dbReference type="ARBA" id="ARBA00022737"/>
    </source>
</evidence>
<keyword evidence="8" id="KW-1133">Transmembrane helix</keyword>
<dbReference type="PROSITE" id="PS50920">
    <property type="entry name" value="SOLCAR"/>
    <property type="match status" value="3"/>
</dbReference>
<dbReference type="SUPFAM" id="SSF103506">
    <property type="entry name" value="Mitochondrial carrier"/>
    <property type="match status" value="1"/>
</dbReference>
<proteinExistence type="inferred from homology"/>
<evidence type="ECO:0000256" key="2">
    <source>
        <dbReference type="ARBA" id="ARBA00022448"/>
    </source>
</evidence>
<sequence length="324" mass="35559">MAREGKGMRMRLGRTEGMERDRNGSEGRWIEAAKQLLSGAMSAVVARTCCAPLERVKLELILNRKRGGWKVFRNVVKAEGVMGLWKGNLLNIARTAPFKAINFYSFEVFKNHFLKKNDAEEMNGPQRFVAGAGAGITAVSLCFPLDMIRTRLLVEGGYARYGGFRNAVVDIFKSEGPKAFYIGITPALISLGMSGAVFYGVYDMLKLRHLHNNGKQGKGSGGRKALEMGPAYTLLYGAMAGVAAEFTVYPLEVIRRRLQLQSIHGLSASQSSRLVNMGRMFVQVVQAEGLIGLYSGVMPTAIQVMPSAALSYFTYEAMKYAINA</sequence>
<dbReference type="Gene3D" id="1.50.40.10">
    <property type="entry name" value="Mitochondrial carrier domain"/>
    <property type="match status" value="1"/>
</dbReference>
<organism evidence="9">
    <name type="scientific">Picocystis salinarum</name>
    <dbReference type="NCBI Taxonomy" id="88271"/>
    <lineage>
        <taxon>Eukaryota</taxon>
        <taxon>Viridiplantae</taxon>
        <taxon>Chlorophyta</taxon>
        <taxon>Picocystophyceae</taxon>
        <taxon>Picocystales</taxon>
        <taxon>Picocystaceae</taxon>
        <taxon>Picocystis</taxon>
    </lineage>
</organism>
<feature type="transmembrane region" description="Helical" evidence="8">
    <location>
        <begin position="231"/>
        <end position="251"/>
    </location>
</feature>